<dbReference type="SUPFAM" id="SSF158682">
    <property type="entry name" value="TerB-like"/>
    <property type="match status" value="1"/>
</dbReference>
<keyword evidence="2" id="KW-1185">Reference proteome</keyword>
<dbReference type="CDD" id="cd07177">
    <property type="entry name" value="terB_like"/>
    <property type="match status" value="1"/>
</dbReference>
<organism evidence="1 2">
    <name type="scientific">Kriegella aquimaris</name>
    <dbReference type="NCBI Taxonomy" id="192904"/>
    <lineage>
        <taxon>Bacteria</taxon>
        <taxon>Pseudomonadati</taxon>
        <taxon>Bacteroidota</taxon>
        <taxon>Flavobacteriia</taxon>
        <taxon>Flavobacteriales</taxon>
        <taxon>Flavobacteriaceae</taxon>
        <taxon>Kriegella</taxon>
    </lineage>
</organism>
<name>A0A1G9RB10_9FLAO</name>
<evidence type="ECO:0000313" key="1">
    <source>
        <dbReference type="EMBL" id="SDM20512.1"/>
    </source>
</evidence>
<dbReference type="Gene3D" id="1.10.3680.10">
    <property type="entry name" value="TerB-like"/>
    <property type="match status" value="1"/>
</dbReference>
<accession>A0A1G9RB10</accession>
<proteinExistence type="predicted"/>
<dbReference type="InterPro" id="IPR029024">
    <property type="entry name" value="TerB-like"/>
</dbReference>
<reference evidence="1 2" key="1">
    <citation type="submission" date="2016-10" db="EMBL/GenBank/DDBJ databases">
        <authorList>
            <person name="de Groot N.N."/>
        </authorList>
    </citation>
    <scope>NUCLEOTIDE SEQUENCE [LARGE SCALE GENOMIC DNA]</scope>
    <source>
        <strain evidence="1 2">DSM 19886</strain>
    </source>
</reference>
<dbReference type="EMBL" id="FNGV01000006">
    <property type="protein sequence ID" value="SDM20512.1"/>
    <property type="molecule type" value="Genomic_DNA"/>
</dbReference>
<protein>
    <submittedName>
        <fullName evidence="1">Uncharacterized conserved protein, tellurite resistance protein B (TerB) family</fullName>
    </submittedName>
</protein>
<dbReference type="AlphaFoldDB" id="A0A1G9RB10"/>
<dbReference type="Proteomes" id="UP000199440">
    <property type="component" value="Unassembled WGS sequence"/>
</dbReference>
<evidence type="ECO:0000313" key="2">
    <source>
        <dbReference type="Proteomes" id="UP000199440"/>
    </source>
</evidence>
<gene>
    <name evidence="1" type="ORF">SAMN04488514_10665</name>
</gene>
<sequence>MLFLYASLASMSYKNSPMKFEISEKLAIVQAVDSVILADGKVHNGEINALSELMYRIDFETNFIVQARNVEPEQGIVILDGMPDIKKQALAGILEDMANADGFFHEKEMTLIRGILASIGIGRELN</sequence>